<keyword evidence="2" id="KW-1185">Reference proteome</keyword>
<evidence type="ECO:0000313" key="2">
    <source>
        <dbReference type="Proteomes" id="UP000886998"/>
    </source>
</evidence>
<protein>
    <submittedName>
        <fullName evidence="1">Uncharacterized protein</fullName>
    </submittedName>
</protein>
<gene>
    <name evidence="1" type="ORF">TNIN_273801</name>
</gene>
<evidence type="ECO:0000313" key="1">
    <source>
        <dbReference type="EMBL" id="GFY77403.1"/>
    </source>
</evidence>
<name>A0A8X7CQP1_9ARAC</name>
<proteinExistence type="predicted"/>
<organism evidence="1 2">
    <name type="scientific">Trichonephila inaurata madagascariensis</name>
    <dbReference type="NCBI Taxonomy" id="2747483"/>
    <lineage>
        <taxon>Eukaryota</taxon>
        <taxon>Metazoa</taxon>
        <taxon>Ecdysozoa</taxon>
        <taxon>Arthropoda</taxon>
        <taxon>Chelicerata</taxon>
        <taxon>Arachnida</taxon>
        <taxon>Araneae</taxon>
        <taxon>Araneomorphae</taxon>
        <taxon>Entelegynae</taxon>
        <taxon>Araneoidea</taxon>
        <taxon>Nephilidae</taxon>
        <taxon>Trichonephila</taxon>
        <taxon>Trichonephila inaurata</taxon>
    </lineage>
</organism>
<reference evidence="1" key="1">
    <citation type="submission" date="2020-08" db="EMBL/GenBank/DDBJ databases">
        <title>Multicomponent nature underlies the extraordinary mechanical properties of spider dragline silk.</title>
        <authorList>
            <person name="Kono N."/>
            <person name="Nakamura H."/>
            <person name="Mori M."/>
            <person name="Yoshida Y."/>
            <person name="Ohtoshi R."/>
            <person name="Malay A.D."/>
            <person name="Moran D.A.P."/>
            <person name="Tomita M."/>
            <person name="Numata K."/>
            <person name="Arakawa K."/>
        </authorList>
    </citation>
    <scope>NUCLEOTIDE SEQUENCE</scope>
</reference>
<accession>A0A8X7CQP1</accession>
<dbReference type="EMBL" id="BMAV01022436">
    <property type="protein sequence ID" value="GFY77403.1"/>
    <property type="molecule type" value="Genomic_DNA"/>
</dbReference>
<dbReference type="Proteomes" id="UP000886998">
    <property type="component" value="Unassembled WGS sequence"/>
</dbReference>
<comment type="caution">
    <text evidence="1">The sequence shown here is derived from an EMBL/GenBank/DDBJ whole genome shotgun (WGS) entry which is preliminary data.</text>
</comment>
<dbReference type="AlphaFoldDB" id="A0A8X7CQP1"/>
<sequence length="112" mass="12241">MRMCGTNFLGTTQWHTSTLTVKLNGSKSHCPAERGSGRKTIPPFSPQFLLSVFCSSGCGPLSSGNSRIWMTVGPFQMQPYETSFAGRERKIPLRVSYDWEGGGGEDSGDLFV</sequence>